<dbReference type="EMBL" id="AWWK01000094">
    <property type="protein sequence ID" value="ETY72612.1"/>
    <property type="molecule type" value="Genomic_DNA"/>
</dbReference>
<name>W6T3Y1_9LACO</name>
<accession>W6T3Y1</accession>
<gene>
    <name evidence="1" type="ORF">LFAB_16925</name>
</gene>
<protein>
    <submittedName>
        <fullName evidence="1">Uncharacterized protein</fullName>
    </submittedName>
</protein>
<dbReference type="STRING" id="1400520.LFAB_16925"/>
<dbReference type="AlphaFoldDB" id="W6T3Y1"/>
<proteinExistence type="predicted"/>
<dbReference type="Proteomes" id="UP000019247">
    <property type="component" value="Unassembled WGS sequence"/>
</dbReference>
<comment type="caution">
    <text evidence="1">The sequence shown here is derived from an EMBL/GenBank/DDBJ whole genome shotgun (WGS) entry which is preliminary data.</text>
</comment>
<evidence type="ECO:0000313" key="2">
    <source>
        <dbReference type="Proteomes" id="UP000019247"/>
    </source>
</evidence>
<organism evidence="1 2">
    <name type="scientific">Lactiplantibacillus fabifermentans T30PCM01</name>
    <dbReference type="NCBI Taxonomy" id="1400520"/>
    <lineage>
        <taxon>Bacteria</taxon>
        <taxon>Bacillati</taxon>
        <taxon>Bacillota</taxon>
        <taxon>Bacilli</taxon>
        <taxon>Lactobacillales</taxon>
        <taxon>Lactobacillaceae</taxon>
        <taxon>Lactiplantibacillus</taxon>
    </lineage>
</organism>
<dbReference type="HOGENOM" id="CLU_3329266_0_0_9"/>
<sequence length="38" mass="4433">MRTRQSQELFALTKMVRVISNCASQLGIMLNLSWYQSK</sequence>
<reference evidence="1 2" key="1">
    <citation type="journal article" date="2014" name="Genome Announc.">
        <title>Genome Sequence of Lactobacillus fabifermentans Strain T30PCM01, Isolated from Fermenting Grape Marc.</title>
        <authorList>
            <person name="Treu L."/>
            <person name="Vendramin V."/>
            <person name="Bovo B."/>
            <person name="Giacomini A."/>
            <person name="Corich V."/>
            <person name="Campanaro S."/>
        </authorList>
    </citation>
    <scope>NUCLEOTIDE SEQUENCE [LARGE SCALE GENOMIC DNA]</scope>
    <source>
        <strain evidence="1 2">T30PCM01</strain>
    </source>
</reference>
<evidence type="ECO:0000313" key="1">
    <source>
        <dbReference type="EMBL" id="ETY72612.1"/>
    </source>
</evidence>